<evidence type="ECO:0000313" key="1">
    <source>
        <dbReference type="EMBL" id="KAA0875282.1"/>
    </source>
</evidence>
<keyword evidence="1" id="KW-0489">Methyltransferase</keyword>
<dbReference type="PANTHER" id="PTHR43591:SF24">
    <property type="entry name" value="2-METHOXY-6-POLYPRENYL-1,4-BENZOQUINOL METHYLASE, MITOCHONDRIAL"/>
    <property type="match status" value="1"/>
</dbReference>
<dbReference type="AlphaFoldDB" id="A0A5A9W3U5"/>
<sequence>MRRFFISGPRYTAFLGWRYAAMDSLTELQRYLERHHGGNGALAAERTFASHQRNHDDVFMAFWARHSNLQPNQSQQIADLGCGPGLFLKDLSNAHPSWQLTGIECAPYMLERIETLPKNIQVRIADLNAPARELFSDATLDLALANRLVHELHQPITLFCQLRHWLKPGGRLLLVDMVRQPIKNYLSHELKGQALRDLDLSPAQLHDLFQHFLEHNRYTSEDLCDLLTLCGFEILEVEAIRSGRAVQIAARNPNSE</sequence>
<keyword evidence="2" id="KW-1185">Reference proteome</keyword>
<accession>A0A5A9W3U5</accession>
<gene>
    <name evidence="1" type="ORF">E1H14_04600</name>
</gene>
<dbReference type="GO" id="GO:0032259">
    <property type="term" value="P:methylation"/>
    <property type="evidence" value="ECO:0007669"/>
    <property type="project" value="UniProtKB-KW"/>
</dbReference>
<dbReference type="Gene3D" id="3.40.50.150">
    <property type="entry name" value="Vaccinia Virus protein VP39"/>
    <property type="match status" value="1"/>
</dbReference>
<dbReference type="InterPro" id="IPR029063">
    <property type="entry name" value="SAM-dependent_MTases_sf"/>
</dbReference>
<organism evidence="1 2">
    <name type="scientific">Nitrincola tapanii</name>
    <dbReference type="NCBI Taxonomy" id="1708751"/>
    <lineage>
        <taxon>Bacteria</taxon>
        <taxon>Pseudomonadati</taxon>
        <taxon>Pseudomonadota</taxon>
        <taxon>Gammaproteobacteria</taxon>
        <taxon>Oceanospirillales</taxon>
        <taxon>Oceanospirillaceae</taxon>
        <taxon>Nitrincola</taxon>
    </lineage>
</organism>
<dbReference type="Proteomes" id="UP000325302">
    <property type="component" value="Unassembled WGS sequence"/>
</dbReference>
<dbReference type="EMBL" id="SMRS01000003">
    <property type="protein sequence ID" value="KAA0875282.1"/>
    <property type="molecule type" value="Genomic_DNA"/>
</dbReference>
<dbReference type="PANTHER" id="PTHR43591">
    <property type="entry name" value="METHYLTRANSFERASE"/>
    <property type="match status" value="1"/>
</dbReference>
<dbReference type="GO" id="GO:0008168">
    <property type="term" value="F:methyltransferase activity"/>
    <property type="evidence" value="ECO:0007669"/>
    <property type="project" value="UniProtKB-KW"/>
</dbReference>
<dbReference type="OrthoDB" id="5794052at2"/>
<protein>
    <submittedName>
        <fullName evidence="1">Class I SAM-dependent methyltransferase</fullName>
    </submittedName>
</protein>
<proteinExistence type="predicted"/>
<name>A0A5A9W3U5_9GAMM</name>
<comment type="caution">
    <text evidence="1">The sequence shown here is derived from an EMBL/GenBank/DDBJ whole genome shotgun (WGS) entry which is preliminary data.</text>
</comment>
<dbReference type="Pfam" id="PF13489">
    <property type="entry name" value="Methyltransf_23"/>
    <property type="match status" value="1"/>
</dbReference>
<dbReference type="CDD" id="cd02440">
    <property type="entry name" value="AdoMet_MTases"/>
    <property type="match status" value="1"/>
</dbReference>
<evidence type="ECO:0000313" key="2">
    <source>
        <dbReference type="Proteomes" id="UP000325302"/>
    </source>
</evidence>
<dbReference type="SUPFAM" id="SSF53335">
    <property type="entry name" value="S-adenosyl-L-methionine-dependent methyltransferases"/>
    <property type="match status" value="1"/>
</dbReference>
<reference evidence="1 2" key="1">
    <citation type="submission" date="2019-03" db="EMBL/GenBank/DDBJ databases">
        <title>Nitrincola sp. nov. isolated from an Indian soda lake.</title>
        <authorList>
            <person name="Joshi A."/>
            <person name="Thite S.V."/>
            <person name="Joseph N."/>
            <person name="Dhotre D."/>
            <person name="Moorthy M."/>
            <person name="Shouche Y.S."/>
        </authorList>
    </citation>
    <scope>NUCLEOTIDE SEQUENCE [LARGE SCALE GENOMIC DNA]</scope>
    <source>
        <strain evidence="1 2">MEB193</strain>
    </source>
</reference>
<keyword evidence="1" id="KW-0808">Transferase</keyword>